<dbReference type="EMBL" id="CP110509">
    <property type="protein sequence ID" value="WMB27789.1"/>
    <property type="molecule type" value="Genomic_DNA"/>
</dbReference>
<evidence type="ECO:0000259" key="1">
    <source>
        <dbReference type="Pfam" id="PF10026"/>
    </source>
</evidence>
<sequence length="301" mass="34779">MKLHLIKSDNIYKEILETPLEKRDEVFKQNLLVPFNKKFEKQNISFDENKPFNVMTLISFMHKMPKDLLKEDISFINRFFDEKFWKSITDAFYHSLEAFTSRGVDIPEKDYFLTALLGNPNSPMMTINDNYSGDGGIPGYIFLSLVPNDYTINRIPSAVAHECNHNIRYQFINWGKGPLKEMIVSEGLAENFAEKMYGKENIGPWVTKNNLDTLNKVIKPIIKENLYIDNMQEAMPYLYGDEITKMQGGIGVGLPYASGYTCGYYLVKYYLQKTGLSIEEATLKTADNILNEVEEFWTENL</sequence>
<keyword evidence="3" id="KW-1185">Reference proteome</keyword>
<dbReference type="InterPro" id="IPR018728">
    <property type="entry name" value="DUF2268"/>
</dbReference>
<evidence type="ECO:0000313" key="2">
    <source>
        <dbReference type="EMBL" id="WMB27789.1"/>
    </source>
</evidence>
<gene>
    <name evidence="2" type="ORF">N1496_06880</name>
</gene>
<dbReference type="Pfam" id="PF10026">
    <property type="entry name" value="DUF2268"/>
    <property type="match status" value="1"/>
</dbReference>
<proteinExistence type="predicted"/>
<feature type="domain" description="DUF2268" evidence="1">
    <location>
        <begin position="84"/>
        <end position="290"/>
    </location>
</feature>
<dbReference type="Proteomes" id="UP001238096">
    <property type="component" value="Chromosome"/>
</dbReference>
<accession>A0ABY9LFW5</accession>
<name>A0ABY9LFW5_9STRE</name>
<protein>
    <submittedName>
        <fullName evidence="2">DUF2268 domain-containing protein</fullName>
    </submittedName>
</protein>
<reference evidence="3" key="1">
    <citation type="submission" date="2022-10" db="EMBL/GenBank/DDBJ databases">
        <title>Streptococcus didelphis as causative of fatal infections in opossums (Didelphis albiventris).</title>
        <authorList>
            <person name="Breyer G.M."/>
            <person name="Da Silva M.E.R.J."/>
            <person name="Siqueira F.M."/>
        </authorList>
    </citation>
    <scope>NUCLEOTIDE SEQUENCE [LARGE SCALE GENOMIC DNA]</scope>
    <source>
        <strain evidence="3">LBVP101/21</strain>
    </source>
</reference>
<evidence type="ECO:0000313" key="3">
    <source>
        <dbReference type="Proteomes" id="UP001238096"/>
    </source>
</evidence>
<dbReference type="RefSeq" id="WP_306675758.1">
    <property type="nucleotide sequence ID" value="NZ_CP104407.1"/>
</dbReference>
<organism evidence="2 3">
    <name type="scientific">Streptococcus didelphis</name>
    <dbReference type="NCBI Taxonomy" id="102886"/>
    <lineage>
        <taxon>Bacteria</taxon>
        <taxon>Bacillati</taxon>
        <taxon>Bacillota</taxon>
        <taxon>Bacilli</taxon>
        <taxon>Lactobacillales</taxon>
        <taxon>Streptococcaceae</taxon>
        <taxon>Streptococcus</taxon>
    </lineage>
</organism>